<sequence>MDIGISSSFVLGVISFISAAVAVVSVVISHRQSREQARQTRVDADSLELNSAAFNLDVDGQFTEGLRQVLNHFVERPELRQYFTDGVSCSPDGPIAVRVGAIAEMLGDVLEVGLKISQRTMSADEQMIRSGYCRDVLETCPILTRLVAEHPRWWPAITALCDARSQVDQARS</sequence>
<evidence type="ECO:0000313" key="3">
    <source>
        <dbReference type="Proteomes" id="UP001501442"/>
    </source>
</evidence>
<name>A0ABP8U4J2_9ACTN</name>
<organism evidence="2 3">
    <name type="scientific">Actinoallomurus vinaceus</name>
    <dbReference type="NCBI Taxonomy" id="1080074"/>
    <lineage>
        <taxon>Bacteria</taxon>
        <taxon>Bacillati</taxon>
        <taxon>Actinomycetota</taxon>
        <taxon>Actinomycetes</taxon>
        <taxon>Streptosporangiales</taxon>
        <taxon>Thermomonosporaceae</taxon>
        <taxon>Actinoallomurus</taxon>
    </lineage>
</organism>
<evidence type="ECO:0008006" key="4">
    <source>
        <dbReference type="Google" id="ProtNLM"/>
    </source>
</evidence>
<evidence type="ECO:0000256" key="1">
    <source>
        <dbReference type="SAM" id="Phobius"/>
    </source>
</evidence>
<reference evidence="3" key="1">
    <citation type="journal article" date="2019" name="Int. J. Syst. Evol. Microbiol.">
        <title>The Global Catalogue of Microorganisms (GCM) 10K type strain sequencing project: providing services to taxonomists for standard genome sequencing and annotation.</title>
        <authorList>
            <consortium name="The Broad Institute Genomics Platform"/>
            <consortium name="The Broad Institute Genome Sequencing Center for Infectious Disease"/>
            <person name="Wu L."/>
            <person name="Ma J."/>
        </authorList>
    </citation>
    <scope>NUCLEOTIDE SEQUENCE [LARGE SCALE GENOMIC DNA]</scope>
    <source>
        <strain evidence="3">JCM 17939</strain>
    </source>
</reference>
<comment type="caution">
    <text evidence="2">The sequence shown here is derived from an EMBL/GenBank/DDBJ whole genome shotgun (WGS) entry which is preliminary data.</text>
</comment>
<evidence type="ECO:0000313" key="2">
    <source>
        <dbReference type="EMBL" id="GAA4623548.1"/>
    </source>
</evidence>
<keyword evidence="1" id="KW-0812">Transmembrane</keyword>
<proteinExistence type="predicted"/>
<dbReference type="RefSeq" id="WP_345430398.1">
    <property type="nucleotide sequence ID" value="NZ_BAABHK010000002.1"/>
</dbReference>
<protein>
    <recommendedName>
        <fullName evidence="4">Secreted protein</fullName>
    </recommendedName>
</protein>
<keyword evidence="1" id="KW-1133">Transmembrane helix</keyword>
<feature type="transmembrane region" description="Helical" evidence="1">
    <location>
        <begin position="6"/>
        <end position="28"/>
    </location>
</feature>
<dbReference type="Proteomes" id="UP001501442">
    <property type="component" value="Unassembled WGS sequence"/>
</dbReference>
<keyword evidence="1" id="KW-0472">Membrane</keyword>
<accession>A0ABP8U4J2</accession>
<keyword evidence="3" id="KW-1185">Reference proteome</keyword>
<gene>
    <name evidence="2" type="ORF">GCM10023196_020160</name>
</gene>
<dbReference type="EMBL" id="BAABHK010000002">
    <property type="protein sequence ID" value="GAA4623548.1"/>
    <property type="molecule type" value="Genomic_DNA"/>
</dbReference>